<feature type="transmembrane region" description="Helical" evidence="8">
    <location>
        <begin position="195"/>
        <end position="213"/>
    </location>
</feature>
<feature type="transmembrane region" description="Helical" evidence="8">
    <location>
        <begin position="80"/>
        <end position="98"/>
    </location>
</feature>
<evidence type="ECO:0000256" key="8">
    <source>
        <dbReference type="SAM" id="Phobius"/>
    </source>
</evidence>
<keyword evidence="3" id="KW-0645">Protease</keyword>
<comment type="caution">
    <text evidence="10">The sequence shown here is derived from an EMBL/GenBank/DDBJ whole genome shotgun (WGS) entry which is preliminary data.</text>
</comment>
<organism evidence="10 11">
    <name type="scientific">Aquincola agrisoli</name>
    <dbReference type="NCBI Taxonomy" id="3119538"/>
    <lineage>
        <taxon>Bacteria</taxon>
        <taxon>Pseudomonadati</taxon>
        <taxon>Pseudomonadota</taxon>
        <taxon>Betaproteobacteria</taxon>
        <taxon>Burkholderiales</taxon>
        <taxon>Sphaerotilaceae</taxon>
        <taxon>Aquincola</taxon>
    </lineage>
</organism>
<keyword evidence="2" id="KW-1003">Cell membrane</keyword>
<dbReference type="RefSeq" id="WP_332292469.1">
    <property type="nucleotide sequence ID" value="NZ_JAZIBG010000049.1"/>
</dbReference>
<feature type="transmembrane region" description="Helical" evidence="8">
    <location>
        <begin position="21"/>
        <end position="40"/>
    </location>
</feature>
<dbReference type="EC" id="3.4.22.-" evidence="10"/>
<protein>
    <submittedName>
        <fullName evidence="10">Exosortase A</fullName>
        <ecNumber evidence="10">3.4.22.-</ecNumber>
    </submittedName>
</protein>
<dbReference type="InterPro" id="IPR013426">
    <property type="entry name" value="EpsH-like"/>
</dbReference>
<gene>
    <name evidence="10" type="primary">xrtA</name>
    <name evidence="10" type="ORF">V4F39_23345</name>
</gene>
<dbReference type="InterPro" id="IPR019127">
    <property type="entry name" value="Exosortase"/>
</dbReference>
<dbReference type="NCBIfam" id="TIGR04178">
    <property type="entry name" value="exo_archaeo"/>
    <property type="match status" value="1"/>
</dbReference>
<keyword evidence="11" id="KW-1185">Reference proteome</keyword>
<evidence type="ECO:0000256" key="1">
    <source>
        <dbReference type="ARBA" id="ARBA00004651"/>
    </source>
</evidence>
<dbReference type="Pfam" id="PF09721">
    <property type="entry name" value="Exosortase_EpsH"/>
    <property type="match status" value="1"/>
</dbReference>
<comment type="subcellular location">
    <subcellularLocation>
        <location evidence="1">Cell membrane</location>
        <topology evidence="1">Multi-pass membrane protein</topology>
    </subcellularLocation>
</comment>
<evidence type="ECO:0000256" key="6">
    <source>
        <dbReference type="ARBA" id="ARBA00022989"/>
    </source>
</evidence>
<feature type="domain" description="Methanolan biosynthesis EpsI" evidence="9">
    <location>
        <begin position="308"/>
        <end position="513"/>
    </location>
</feature>
<evidence type="ECO:0000256" key="4">
    <source>
        <dbReference type="ARBA" id="ARBA00022692"/>
    </source>
</evidence>
<dbReference type="GO" id="GO:0006508">
    <property type="term" value="P:proteolysis"/>
    <property type="evidence" value="ECO:0007669"/>
    <property type="project" value="UniProtKB-KW"/>
</dbReference>
<name>A0AAW9QCC3_9BURK</name>
<dbReference type="NCBIfam" id="TIGR02602">
    <property type="entry name" value="8TM_EpsH"/>
    <property type="match status" value="1"/>
</dbReference>
<proteinExistence type="predicted"/>
<evidence type="ECO:0000313" key="10">
    <source>
        <dbReference type="EMBL" id="MEF7616869.1"/>
    </source>
</evidence>
<evidence type="ECO:0000256" key="7">
    <source>
        <dbReference type="ARBA" id="ARBA00023136"/>
    </source>
</evidence>
<evidence type="ECO:0000256" key="5">
    <source>
        <dbReference type="ARBA" id="ARBA00022801"/>
    </source>
</evidence>
<accession>A0AAW9QCC3</accession>
<feature type="transmembrane region" description="Helical" evidence="8">
    <location>
        <begin position="104"/>
        <end position="124"/>
    </location>
</feature>
<keyword evidence="7 8" id="KW-0472">Membrane</keyword>
<feature type="transmembrane region" description="Helical" evidence="8">
    <location>
        <begin position="131"/>
        <end position="150"/>
    </location>
</feature>
<reference evidence="10 11" key="1">
    <citation type="submission" date="2024-02" db="EMBL/GenBank/DDBJ databases">
        <title>Genome sequence of Aquincola sp. MAHUQ-54.</title>
        <authorList>
            <person name="Huq M.A."/>
        </authorList>
    </citation>
    <scope>NUCLEOTIDE SEQUENCE [LARGE SCALE GENOMIC DNA]</scope>
    <source>
        <strain evidence="10 11">MAHUQ-54</strain>
    </source>
</reference>
<keyword evidence="6 8" id="KW-1133">Transmembrane helix</keyword>
<evidence type="ECO:0000259" key="9">
    <source>
        <dbReference type="Pfam" id="PF11984"/>
    </source>
</evidence>
<evidence type="ECO:0000256" key="3">
    <source>
        <dbReference type="ARBA" id="ARBA00022670"/>
    </source>
</evidence>
<evidence type="ECO:0000256" key="2">
    <source>
        <dbReference type="ARBA" id="ARBA00022475"/>
    </source>
</evidence>
<sequence>MTGLVSSAAMDPTHAAQWRRSGLALALLLACIGVFFFDTFRSMEQIWSRSETFAHAYVVPPIGLWLIWRQRTALARQMPAPTVWLLAPFLLLCATWLVGQLAAVNAVTQLSATGLVVLSVPLVLGWHTAKVILFPLAFLFFAVPIGEFMIPPLMHATADFTVLALRLSGIPVYREGLQFVIPSGNWSVVEACSGVRYLMASFMVGSLFAYLNYRSWQRRTVFALVSLAVPIVANWVRAYMIVMLGHLSSNQLAVGADHLLYGWVFFGVVVTAVFMLGARWSEAPAGPQHALPPSDVAARPGWHLWCATALAIAAAATPQQALNRIDDPATTAGPPQLSLPAELQGGWRVDASGDSAWKPAFRNPDAEASRRYVHAGVPPVGAYLAYYRQQSEGRKLASAENQVVSLQDRNWNPVDTATHTVALEDGRELKVLQTTLLRTDSSHLVDRRSMLVWQFYWLGGPVTSSDHVAKAIGAWQRLRGEGDDGAAVMLYAEDTTGQATAAAALHDFLRANWGLIEQGLTRTRATR</sequence>
<feature type="transmembrane region" description="Helical" evidence="8">
    <location>
        <begin position="260"/>
        <end position="278"/>
    </location>
</feature>
<keyword evidence="5 10" id="KW-0378">Hydrolase</keyword>
<dbReference type="EMBL" id="JAZIBG010000049">
    <property type="protein sequence ID" value="MEF7616869.1"/>
    <property type="molecule type" value="Genomic_DNA"/>
</dbReference>
<dbReference type="AlphaFoldDB" id="A0AAW9QCC3"/>
<keyword evidence="4 8" id="KW-0812">Transmembrane</keyword>
<dbReference type="Proteomes" id="UP001336250">
    <property type="component" value="Unassembled WGS sequence"/>
</dbReference>
<dbReference type="NCBIfam" id="TIGR02914">
    <property type="entry name" value="EpsI_fam"/>
    <property type="match status" value="1"/>
</dbReference>
<dbReference type="Pfam" id="PF11984">
    <property type="entry name" value="DUF3485"/>
    <property type="match status" value="1"/>
</dbReference>
<dbReference type="GO" id="GO:0008233">
    <property type="term" value="F:peptidase activity"/>
    <property type="evidence" value="ECO:0007669"/>
    <property type="project" value="UniProtKB-KW"/>
</dbReference>
<dbReference type="GO" id="GO:0005886">
    <property type="term" value="C:plasma membrane"/>
    <property type="evidence" value="ECO:0007669"/>
    <property type="project" value="UniProtKB-SubCell"/>
</dbReference>
<dbReference type="InterPro" id="IPR014263">
    <property type="entry name" value="Methanolan_biosynth_EpsI"/>
</dbReference>
<evidence type="ECO:0000313" key="11">
    <source>
        <dbReference type="Proteomes" id="UP001336250"/>
    </source>
</evidence>
<feature type="transmembrane region" description="Helical" evidence="8">
    <location>
        <begin position="220"/>
        <end position="240"/>
    </location>
</feature>
<dbReference type="InterPro" id="IPR017540">
    <property type="entry name" value="Exosortase-1"/>
</dbReference>
<feature type="transmembrane region" description="Helical" evidence="8">
    <location>
        <begin position="52"/>
        <end position="68"/>
    </location>
</feature>
<dbReference type="InterPro" id="IPR026392">
    <property type="entry name" value="Exo/Archaeosortase_dom"/>
</dbReference>
<dbReference type="NCBIfam" id="TIGR03109">
    <property type="entry name" value="exosort_XrtA"/>
    <property type="match status" value="1"/>
</dbReference>